<dbReference type="Proteomes" id="UP001066276">
    <property type="component" value="Chromosome 8"/>
</dbReference>
<organism evidence="2 3">
    <name type="scientific">Pleurodeles waltl</name>
    <name type="common">Iberian ribbed newt</name>
    <dbReference type="NCBI Taxonomy" id="8319"/>
    <lineage>
        <taxon>Eukaryota</taxon>
        <taxon>Metazoa</taxon>
        <taxon>Chordata</taxon>
        <taxon>Craniata</taxon>
        <taxon>Vertebrata</taxon>
        <taxon>Euteleostomi</taxon>
        <taxon>Amphibia</taxon>
        <taxon>Batrachia</taxon>
        <taxon>Caudata</taxon>
        <taxon>Salamandroidea</taxon>
        <taxon>Salamandridae</taxon>
        <taxon>Pleurodelinae</taxon>
        <taxon>Pleurodeles</taxon>
    </lineage>
</organism>
<keyword evidence="3" id="KW-1185">Reference proteome</keyword>
<evidence type="ECO:0000313" key="2">
    <source>
        <dbReference type="EMBL" id="KAJ1114706.1"/>
    </source>
</evidence>
<feature type="region of interest" description="Disordered" evidence="1">
    <location>
        <begin position="1"/>
        <end position="66"/>
    </location>
</feature>
<proteinExistence type="predicted"/>
<accession>A0AAV7NFE2</accession>
<sequence>MYGAWPRAVTPHRRAAPSPAGARARPLAPPCFEGSPRGFPNWAAHRTPSARPAYSGARLPPPPDLDRTHLLRMGFTRWGACRDRCGYSGQSPAHRATRQ</sequence>
<protein>
    <submittedName>
        <fullName evidence="2">Uncharacterized protein</fullName>
    </submittedName>
</protein>
<name>A0AAV7NFE2_PLEWA</name>
<comment type="caution">
    <text evidence="2">The sequence shown here is derived from an EMBL/GenBank/DDBJ whole genome shotgun (WGS) entry which is preliminary data.</text>
</comment>
<dbReference type="EMBL" id="JANPWB010000012">
    <property type="protein sequence ID" value="KAJ1114706.1"/>
    <property type="molecule type" value="Genomic_DNA"/>
</dbReference>
<gene>
    <name evidence="2" type="ORF">NDU88_002937</name>
</gene>
<evidence type="ECO:0000256" key="1">
    <source>
        <dbReference type="SAM" id="MobiDB-lite"/>
    </source>
</evidence>
<feature type="compositionally biased region" description="Low complexity" evidence="1">
    <location>
        <begin position="16"/>
        <end position="26"/>
    </location>
</feature>
<reference evidence="2" key="1">
    <citation type="journal article" date="2022" name="bioRxiv">
        <title>Sequencing and chromosome-scale assembly of the giantPleurodeles waltlgenome.</title>
        <authorList>
            <person name="Brown T."/>
            <person name="Elewa A."/>
            <person name="Iarovenko S."/>
            <person name="Subramanian E."/>
            <person name="Araus A.J."/>
            <person name="Petzold A."/>
            <person name="Susuki M."/>
            <person name="Suzuki K.-i.T."/>
            <person name="Hayashi T."/>
            <person name="Toyoda A."/>
            <person name="Oliveira C."/>
            <person name="Osipova E."/>
            <person name="Leigh N.D."/>
            <person name="Simon A."/>
            <person name="Yun M.H."/>
        </authorList>
    </citation>
    <scope>NUCLEOTIDE SEQUENCE</scope>
    <source>
        <strain evidence="2">20211129_DDA</strain>
        <tissue evidence="2">Liver</tissue>
    </source>
</reference>
<dbReference type="AlphaFoldDB" id="A0AAV7NFE2"/>
<evidence type="ECO:0000313" key="3">
    <source>
        <dbReference type="Proteomes" id="UP001066276"/>
    </source>
</evidence>